<dbReference type="InterPro" id="IPR001967">
    <property type="entry name" value="Peptidase_S11_N"/>
</dbReference>
<evidence type="ECO:0000256" key="1">
    <source>
        <dbReference type="ARBA" id="ARBA00007164"/>
    </source>
</evidence>
<keyword evidence="6" id="KW-0961">Cell wall biogenesis/degradation</keyword>
<dbReference type="Proteomes" id="UP001523565">
    <property type="component" value="Unassembled WGS sequence"/>
</dbReference>
<organism evidence="9 10">
    <name type="scientific">Ohessyouella blattaphilus</name>
    <dbReference type="NCBI Taxonomy" id="2949333"/>
    <lineage>
        <taxon>Bacteria</taxon>
        <taxon>Bacillati</taxon>
        <taxon>Bacillota</taxon>
        <taxon>Clostridia</taxon>
        <taxon>Lachnospirales</taxon>
        <taxon>Lachnospiraceae</taxon>
        <taxon>Ohessyouella</taxon>
    </lineage>
</organism>
<dbReference type="PANTHER" id="PTHR21581">
    <property type="entry name" value="D-ALANYL-D-ALANINE CARBOXYPEPTIDASE"/>
    <property type="match status" value="1"/>
</dbReference>
<evidence type="ECO:0000256" key="4">
    <source>
        <dbReference type="ARBA" id="ARBA00022960"/>
    </source>
</evidence>
<dbReference type="InterPro" id="IPR012338">
    <property type="entry name" value="Beta-lactam/transpept-like"/>
</dbReference>
<keyword evidence="2" id="KW-0732">Signal</keyword>
<dbReference type="Gene3D" id="3.40.710.10">
    <property type="entry name" value="DD-peptidase/beta-lactamase superfamily"/>
    <property type="match status" value="1"/>
</dbReference>
<evidence type="ECO:0000256" key="2">
    <source>
        <dbReference type="ARBA" id="ARBA00022729"/>
    </source>
</evidence>
<dbReference type="PROSITE" id="PS51257">
    <property type="entry name" value="PROKAR_LIPOPROTEIN"/>
    <property type="match status" value="1"/>
</dbReference>
<evidence type="ECO:0000256" key="7">
    <source>
        <dbReference type="RuleBase" id="RU004016"/>
    </source>
</evidence>
<evidence type="ECO:0000256" key="6">
    <source>
        <dbReference type="ARBA" id="ARBA00023316"/>
    </source>
</evidence>
<proteinExistence type="inferred from homology"/>
<keyword evidence="3 9" id="KW-0378">Hydrolase</keyword>
<keyword evidence="4" id="KW-0133">Cell shape</keyword>
<evidence type="ECO:0000313" key="9">
    <source>
        <dbReference type="EMBL" id="MCP1109215.1"/>
    </source>
</evidence>
<accession>A0ABT1EET6</accession>
<keyword evidence="5" id="KW-0573">Peptidoglycan synthesis</keyword>
<reference evidence="9 10" key="1">
    <citation type="journal article" date="2022" name="Genome Biol. Evol.">
        <title>Host diet, physiology and behaviors set the stage for Lachnospiraceae cladogenesis.</title>
        <authorList>
            <person name="Vera-Ponce De Leon A."/>
            <person name="Schneider M."/>
            <person name="Jahnes B.C."/>
            <person name="Sadowski V."/>
            <person name="Camuy-Velez L.A."/>
            <person name="Duan J."/>
            <person name="Sabree Z.L."/>
        </authorList>
    </citation>
    <scope>NUCLEOTIDE SEQUENCE [LARGE SCALE GENOMIC DNA]</scope>
    <source>
        <strain evidence="9 10">PAL227</strain>
    </source>
</reference>
<sequence length="323" mass="35076">MKSINKVYVFCIALILLLSGCQKEESISTSEVIHAYEQATFTKAQLTYEFKYSPGLCVAPTDVNLTGVNPVSPLSGSALFDLDGETVLYGQNLFQMVYPASITKIMTALVAIENGNLDEMVTITPEALDIPSYSSVCNLQVGDVISLRDLLSGMLISSGNDAANAIALHVGGTIENFIQMMNDKAASLMATSTHYVNAHGLHDPNHYTTPYDLYLIFNACLASPDFCQIIEQRSYKPTIENVNSGSREEEWESTIYYLNGNVEEPQGVHILGGKTGTTDEAGNCLLVYGTVEDKPYICLVLGAGDKSLVYENMNGMFATVPRG</sequence>
<protein>
    <submittedName>
        <fullName evidence="9">Serine hydrolase</fullName>
    </submittedName>
</protein>
<evidence type="ECO:0000256" key="5">
    <source>
        <dbReference type="ARBA" id="ARBA00022984"/>
    </source>
</evidence>
<evidence type="ECO:0000259" key="8">
    <source>
        <dbReference type="Pfam" id="PF00768"/>
    </source>
</evidence>
<comment type="similarity">
    <text evidence="1 7">Belongs to the peptidase S11 family.</text>
</comment>
<dbReference type="SUPFAM" id="SSF56601">
    <property type="entry name" value="beta-lactamase/transpeptidase-like"/>
    <property type="match status" value="1"/>
</dbReference>
<name>A0ABT1EET6_9FIRM</name>
<dbReference type="GO" id="GO:0016787">
    <property type="term" value="F:hydrolase activity"/>
    <property type="evidence" value="ECO:0007669"/>
    <property type="project" value="UniProtKB-KW"/>
</dbReference>
<feature type="domain" description="Peptidase S11 D-alanyl-D-alanine carboxypeptidase A N-terminal" evidence="8">
    <location>
        <begin position="79"/>
        <end position="303"/>
    </location>
</feature>
<dbReference type="PRINTS" id="PR00725">
    <property type="entry name" value="DADACBPTASE1"/>
</dbReference>
<evidence type="ECO:0000313" key="10">
    <source>
        <dbReference type="Proteomes" id="UP001523565"/>
    </source>
</evidence>
<comment type="caution">
    <text evidence="9">The sequence shown here is derived from an EMBL/GenBank/DDBJ whole genome shotgun (WGS) entry which is preliminary data.</text>
</comment>
<dbReference type="Pfam" id="PF00768">
    <property type="entry name" value="Peptidase_S11"/>
    <property type="match status" value="1"/>
</dbReference>
<gene>
    <name evidence="9" type="ORF">NK118_03010</name>
</gene>
<evidence type="ECO:0000256" key="3">
    <source>
        <dbReference type="ARBA" id="ARBA00022801"/>
    </source>
</evidence>
<keyword evidence="10" id="KW-1185">Reference proteome</keyword>
<dbReference type="EMBL" id="JAMZFV010000002">
    <property type="protein sequence ID" value="MCP1109215.1"/>
    <property type="molecule type" value="Genomic_DNA"/>
</dbReference>
<dbReference type="InterPro" id="IPR018044">
    <property type="entry name" value="Peptidase_S11"/>
</dbReference>
<dbReference type="RefSeq" id="WP_262068117.1">
    <property type="nucleotide sequence ID" value="NZ_JAMXOC010000002.1"/>
</dbReference>
<dbReference type="PANTHER" id="PTHR21581:SF6">
    <property type="entry name" value="TRAFFICKING PROTEIN PARTICLE COMPLEX SUBUNIT 12"/>
    <property type="match status" value="1"/>
</dbReference>